<proteinExistence type="predicted"/>
<evidence type="ECO:0000313" key="2">
    <source>
        <dbReference type="EMBL" id="KAK4116013.1"/>
    </source>
</evidence>
<dbReference type="GeneID" id="89933050"/>
<reference evidence="2" key="2">
    <citation type="submission" date="2023-05" db="EMBL/GenBank/DDBJ databases">
        <authorList>
            <consortium name="Lawrence Berkeley National Laboratory"/>
            <person name="Steindorff A."/>
            <person name="Hensen N."/>
            <person name="Bonometti L."/>
            <person name="Westerberg I."/>
            <person name="Brannstrom I.O."/>
            <person name="Guillou S."/>
            <person name="Cros-Aarteil S."/>
            <person name="Calhoun S."/>
            <person name="Haridas S."/>
            <person name="Kuo A."/>
            <person name="Mondo S."/>
            <person name="Pangilinan J."/>
            <person name="Riley R."/>
            <person name="Labutti K."/>
            <person name="Andreopoulos B."/>
            <person name="Lipzen A."/>
            <person name="Chen C."/>
            <person name="Yanf M."/>
            <person name="Daum C."/>
            <person name="Ng V."/>
            <person name="Clum A."/>
            <person name="Ohm R."/>
            <person name="Martin F."/>
            <person name="Silar P."/>
            <person name="Natvig D."/>
            <person name="Lalanne C."/>
            <person name="Gautier V."/>
            <person name="Ament-Velasquez S.L."/>
            <person name="Kruys A."/>
            <person name="Hutchinson M.I."/>
            <person name="Powell A.J."/>
            <person name="Barry K."/>
            <person name="Miller A.N."/>
            <person name="Grigoriev I.V."/>
            <person name="Debuchy R."/>
            <person name="Gladieux P."/>
            <person name="Thoren M.H."/>
            <person name="Johannesson H."/>
        </authorList>
    </citation>
    <scope>NUCLEOTIDE SEQUENCE</scope>
    <source>
        <strain evidence="2">CBS 508.74</strain>
    </source>
</reference>
<gene>
    <name evidence="2" type="ORF">N656DRAFT_219984</name>
</gene>
<sequence length="189" mass="21354">MLLETCSGWQPAAGQWAIQLWLSVSRPSVNAIRRPRVAGQLYREHRSTRMFGRSLPRMHACGHRSRPPGRQSISSVLDWYTIPYSGFGSRSGKLHRGYQRQSHSFTLLRLIPGLQPPSAQPSRGGKVPRATATPPGMRNMNMEFHREDAKIQPFPGSYLIRDTTHRPNVLRSEISHSNFTLITGRNIAC</sequence>
<dbReference type="AlphaFoldDB" id="A0AAN6TK78"/>
<dbReference type="RefSeq" id="XP_064673583.1">
    <property type="nucleotide sequence ID" value="XM_064808927.1"/>
</dbReference>
<evidence type="ECO:0000256" key="1">
    <source>
        <dbReference type="SAM" id="MobiDB-lite"/>
    </source>
</evidence>
<name>A0AAN6TK78_9PEZI</name>
<feature type="region of interest" description="Disordered" evidence="1">
    <location>
        <begin position="115"/>
        <end position="135"/>
    </location>
</feature>
<evidence type="ECO:0000313" key="3">
    <source>
        <dbReference type="Proteomes" id="UP001302812"/>
    </source>
</evidence>
<keyword evidence="3" id="KW-1185">Reference proteome</keyword>
<dbReference type="EMBL" id="MU853333">
    <property type="protein sequence ID" value="KAK4116013.1"/>
    <property type="molecule type" value="Genomic_DNA"/>
</dbReference>
<comment type="caution">
    <text evidence="2">The sequence shown here is derived from an EMBL/GenBank/DDBJ whole genome shotgun (WGS) entry which is preliminary data.</text>
</comment>
<protein>
    <submittedName>
        <fullName evidence="2">Uncharacterized protein</fullName>
    </submittedName>
</protein>
<accession>A0AAN6TK78</accession>
<organism evidence="2 3">
    <name type="scientific">Canariomyces notabilis</name>
    <dbReference type="NCBI Taxonomy" id="2074819"/>
    <lineage>
        <taxon>Eukaryota</taxon>
        <taxon>Fungi</taxon>
        <taxon>Dikarya</taxon>
        <taxon>Ascomycota</taxon>
        <taxon>Pezizomycotina</taxon>
        <taxon>Sordariomycetes</taxon>
        <taxon>Sordariomycetidae</taxon>
        <taxon>Sordariales</taxon>
        <taxon>Chaetomiaceae</taxon>
        <taxon>Canariomyces</taxon>
    </lineage>
</organism>
<dbReference type="Proteomes" id="UP001302812">
    <property type="component" value="Unassembled WGS sequence"/>
</dbReference>
<reference evidence="2" key="1">
    <citation type="journal article" date="2023" name="Mol. Phylogenet. Evol.">
        <title>Genome-scale phylogeny and comparative genomics of the fungal order Sordariales.</title>
        <authorList>
            <person name="Hensen N."/>
            <person name="Bonometti L."/>
            <person name="Westerberg I."/>
            <person name="Brannstrom I.O."/>
            <person name="Guillou S."/>
            <person name="Cros-Aarteil S."/>
            <person name="Calhoun S."/>
            <person name="Haridas S."/>
            <person name="Kuo A."/>
            <person name="Mondo S."/>
            <person name="Pangilinan J."/>
            <person name="Riley R."/>
            <person name="LaButti K."/>
            <person name="Andreopoulos B."/>
            <person name="Lipzen A."/>
            <person name="Chen C."/>
            <person name="Yan M."/>
            <person name="Daum C."/>
            <person name="Ng V."/>
            <person name="Clum A."/>
            <person name="Steindorff A."/>
            <person name="Ohm R.A."/>
            <person name="Martin F."/>
            <person name="Silar P."/>
            <person name="Natvig D.O."/>
            <person name="Lalanne C."/>
            <person name="Gautier V."/>
            <person name="Ament-Velasquez S.L."/>
            <person name="Kruys A."/>
            <person name="Hutchinson M.I."/>
            <person name="Powell A.J."/>
            <person name="Barry K."/>
            <person name="Miller A.N."/>
            <person name="Grigoriev I.V."/>
            <person name="Debuchy R."/>
            <person name="Gladieux P."/>
            <person name="Hiltunen Thoren M."/>
            <person name="Johannesson H."/>
        </authorList>
    </citation>
    <scope>NUCLEOTIDE SEQUENCE</scope>
    <source>
        <strain evidence="2">CBS 508.74</strain>
    </source>
</reference>